<evidence type="ECO:0000256" key="7">
    <source>
        <dbReference type="ARBA" id="ARBA00022722"/>
    </source>
</evidence>
<evidence type="ECO:0000256" key="6">
    <source>
        <dbReference type="ARBA" id="ARBA00022490"/>
    </source>
</evidence>
<dbReference type="PRINTS" id="PR02086">
    <property type="entry name" value="PUTNUCHARBI1"/>
</dbReference>
<keyword evidence="15" id="KW-1185">Reference proteome</keyword>
<dbReference type="GO" id="GO:0004518">
    <property type="term" value="F:nuclease activity"/>
    <property type="evidence" value="ECO:0007669"/>
    <property type="project" value="UniProtKB-KW"/>
</dbReference>
<keyword evidence="10" id="KW-0539">Nucleus</keyword>
<keyword evidence="6" id="KW-0963">Cytoplasm</keyword>
<reference evidence="14" key="1">
    <citation type="submission" date="2021-01" db="EMBL/GenBank/DDBJ databases">
        <authorList>
            <person name="Zahm M."/>
            <person name="Roques C."/>
            <person name="Cabau C."/>
            <person name="Klopp C."/>
            <person name="Donnadieu C."/>
            <person name="Jouanno E."/>
            <person name="Lampietro C."/>
            <person name="Louis A."/>
            <person name="Herpin A."/>
            <person name="Echchiki A."/>
            <person name="Berthelot C."/>
            <person name="Parey E."/>
            <person name="Roest-Crollius H."/>
            <person name="Braasch I."/>
            <person name="Postlethwait J."/>
            <person name="Bobe J."/>
            <person name="Montfort J."/>
            <person name="Bouchez O."/>
            <person name="Begum T."/>
            <person name="Mejri S."/>
            <person name="Adams A."/>
            <person name="Chen W.-J."/>
            <person name="Guiguen Y."/>
        </authorList>
    </citation>
    <scope>NUCLEOTIDE SEQUENCE</scope>
    <source>
        <tissue evidence="14">Blood</tissue>
    </source>
</reference>
<dbReference type="GO" id="GO:0046872">
    <property type="term" value="F:metal ion binding"/>
    <property type="evidence" value="ECO:0007669"/>
    <property type="project" value="UniProtKB-KW"/>
</dbReference>
<dbReference type="GO" id="GO:0005737">
    <property type="term" value="C:cytoplasm"/>
    <property type="evidence" value="ECO:0007669"/>
    <property type="project" value="UniProtKB-SubCell"/>
</dbReference>
<gene>
    <name evidence="14" type="ORF">AGOR_G00100530</name>
</gene>
<comment type="cofactor">
    <cofactor evidence="1">
        <name>a divalent metal cation</name>
        <dbReference type="ChEBI" id="CHEBI:60240"/>
    </cofactor>
</comment>
<evidence type="ECO:0000259" key="13">
    <source>
        <dbReference type="Pfam" id="PF13359"/>
    </source>
</evidence>
<dbReference type="Pfam" id="PF13359">
    <property type="entry name" value="DDE_Tnp_4"/>
    <property type="match status" value="1"/>
</dbReference>
<dbReference type="EMBL" id="JAERUA010000008">
    <property type="protein sequence ID" value="KAI1896983.1"/>
    <property type="molecule type" value="Genomic_DNA"/>
</dbReference>
<comment type="function">
    <text evidence="12">Transposase-derived protein that may have nuclease activity. Does not have transposase activity.</text>
</comment>
<evidence type="ECO:0000313" key="15">
    <source>
        <dbReference type="Proteomes" id="UP000829720"/>
    </source>
</evidence>
<dbReference type="InterPro" id="IPR027806">
    <property type="entry name" value="HARBI1_dom"/>
</dbReference>
<protein>
    <recommendedName>
        <fullName evidence="5">Putative nuclease HARBI1</fullName>
    </recommendedName>
    <alternativeName>
        <fullName evidence="11">Harbinger transposase-derived nuclease</fullName>
    </alternativeName>
</protein>
<evidence type="ECO:0000256" key="12">
    <source>
        <dbReference type="ARBA" id="ARBA00045850"/>
    </source>
</evidence>
<dbReference type="PANTHER" id="PTHR22930">
    <property type="match status" value="1"/>
</dbReference>
<comment type="subcellular location">
    <subcellularLocation>
        <location evidence="3">Cytoplasm</location>
    </subcellularLocation>
    <subcellularLocation>
        <location evidence="2">Nucleus</location>
    </subcellularLocation>
</comment>
<dbReference type="InterPro" id="IPR026103">
    <property type="entry name" value="HARBI1_animal"/>
</dbReference>
<comment type="caution">
    <text evidence="14">The sequence shown here is derived from an EMBL/GenBank/DDBJ whole genome shotgun (WGS) entry which is preliminary data.</text>
</comment>
<keyword evidence="7" id="KW-0540">Nuclease</keyword>
<keyword evidence="9" id="KW-0378">Hydrolase</keyword>
<evidence type="ECO:0000256" key="11">
    <source>
        <dbReference type="ARBA" id="ARBA00030126"/>
    </source>
</evidence>
<evidence type="ECO:0000256" key="9">
    <source>
        <dbReference type="ARBA" id="ARBA00022801"/>
    </source>
</evidence>
<evidence type="ECO:0000256" key="1">
    <source>
        <dbReference type="ARBA" id="ARBA00001968"/>
    </source>
</evidence>
<feature type="domain" description="DDE Tnp4" evidence="13">
    <location>
        <begin position="149"/>
        <end position="300"/>
    </location>
</feature>
<dbReference type="GO" id="GO:0016787">
    <property type="term" value="F:hydrolase activity"/>
    <property type="evidence" value="ECO:0007669"/>
    <property type="project" value="UniProtKB-KW"/>
</dbReference>
<evidence type="ECO:0000256" key="2">
    <source>
        <dbReference type="ARBA" id="ARBA00004123"/>
    </source>
</evidence>
<proteinExistence type="inferred from homology"/>
<dbReference type="OrthoDB" id="9946389at2759"/>
<evidence type="ECO:0000256" key="3">
    <source>
        <dbReference type="ARBA" id="ARBA00004496"/>
    </source>
</evidence>
<dbReference type="InterPro" id="IPR045249">
    <property type="entry name" value="HARBI1-like"/>
</dbReference>
<dbReference type="AlphaFoldDB" id="A0A8T3DI78"/>
<dbReference type="GO" id="GO:0005634">
    <property type="term" value="C:nucleus"/>
    <property type="evidence" value="ECO:0007669"/>
    <property type="project" value="UniProtKB-SubCell"/>
</dbReference>
<dbReference type="PANTHER" id="PTHR22930:SF252">
    <property type="entry name" value="NUCLEASE HARBI1-RELATED"/>
    <property type="match status" value="1"/>
</dbReference>
<dbReference type="Proteomes" id="UP000829720">
    <property type="component" value="Unassembled WGS sequence"/>
</dbReference>
<sequence length="363" mass="41074">MSYAAAVWFAALDEFEEKIDSIQNNCLDKFDDDFLFKHFHLTRLAIGFIIDYVGTHLERVTQRPIELPVDTLVLAALCVFAKGVLPNEIADMIGINHSAVTGAVKTVSRLLSDKAEEFITFPNSYNDRLLVAQETQRFCGIPNVVGVLGCMHVRINPAPEEELFFLNSMDYHSIMFQMICDSQGNLLSVESQWPGSTSQQNIWERSKICQQFKSGKHGLSWLIGASCYCLEKHVLTPLAYVRKRPSMRYNEAHFKIQTVIQRTFGTLKSRFRCLNHLGSVQKCARSSYAELVNACCVLHNIAMKFSVALPGEVVPDPGFHGINREEFTQSNTNMLLFREDMIKAFFSQDSDTMPGVFTGFERV</sequence>
<evidence type="ECO:0000313" key="14">
    <source>
        <dbReference type="EMBL" id="KAI1896983.1"/>
    </source>
</evidence>
<evidence type="ECO:0000256" key="8">
    <source>
        <dbReference type="ARBA" id="ARBA00022723"/>
    </source>
</evidence>
<comment type="similarity">
    <text evidence="4">Belongs to the HARBI1 family.</text>
</comment>
<evidence type="ECO:0000256" key="5">
    <source>
        <dbReference type="ARBA" id="ARBA00015519"/>
    </source>
</evidence>
<evidence type="ECO:0000256" key="10">
    <source>
        <dbReference type="ARBA" id="ARBA00023242"/>
    </source>
</evidence>
<evidence type="ECO:0000256" key="4">
    <source>
        <dbReference type="ARBA" id="ARBA00006958"/>
    </source>
</evidence>
<name>A0A8T3DI78_9TELE</name>
<accession>A0A8T3DI78</accession>
<keyword evidence="8" id="KW-0479">Metal-binding</keyword>
<organism evidence="14 15">
    <name type="scientific">Albula goreensis</name>
    <dbReference type="NCBI Taxonomy" id="1534307"/>
    <lineage>
        <taxon>Eukaryota</taxon>
        <taxon>Metazoa</taxon>
        <taxon>Chordata</taxon>
        <taxon>Craniata</taxon>
        <taxon>Vertebrata</taxon>
        <taxon>Euteleostomi</taxon>
        <taxon>Actinopterygii</taxon>
        <taxon>Neopterygii</taxon>
        <taxon>Teleostei</taxon>
        <taxon>Albuliformes</taxon>
        <taxon>Albulidae</taxon>
        <taxon>Albula</taxon>
    </lineage>
</organism>